<proteinExistence type="predicted"/>
<dbReference type="EMBL" id="LAZR01008564">
    <property type="protein sequence ID" value="KKM77977.1"/>
    <property type="molecule type" value="Genomic_DNA"/>
</dbReference>
<sequence>MAENPSNLWRDLLQEGPGGYAYLPSSYHLASLMVNSEGVASEMAAIDVTSGLKYTFGCTVPSGHNAAIFNIKTVIVDAAITPAKFGGITAFPIGMAIEHLSTPAGSREVLKDFTDGLFIKTTADLALFMEPPKSVVAAAVAVDMAAYNWDLAKDGGPLHMLTGELIGFSIQDSTTGLTNMHAMVRGIVYPDQ</sequence>
<reference evidence="1" key="1">
    <citation type="journal article" date="2015" name="Nature">
        <title>Complex archaea that bridge the gap between prokaryotes and eukaryotes.</title>
        <authorList>
            <person name="Spang A."/>
            <person name="Saw J.H."/>
            <person name="Jorgensen S.L."/>
            <person name="Zaremba-Niedzwiedzka K."/>
            <person name="Martijn J."/>
            <person name="Lind A.E."/>
            <person name="van Eijk R."/>
            <person name="Schleper C."/>
            <person name="Guy L."/>
            <person name="Ettema T.J."/>
        </authorList>
    </citation>
    <scope>NUCLEOTIDE SEQUENCE</scope>
</reference>
<dbReference type="AlphaFoldDB" id="A0A0F9N983"/>
<name>A0A0F9N983_9ZZZZ</name>
<organism evidence="1">
    <name type="scientific">marine sediment metagenome</name>
    <dbReference type="NCBI Taxonomy" id="412755"/>
    <lineage>
        <taxon>unclassified sequences</taxon>
        <taxon>metagenomes</taxon>
        <taxon>ecological metagenomes</taxon>
    </lineage>
</organism>
<comment type="caution">
    <text evidence="1">The sequence shown here is derived from an EMBL/GenBank/DDBJ whole genome shotgun (WGS) entry which is preliminary data.</text>
</comment>
<accession>A0A0F9N983</accession>
<protein>
    <submittedName>
        <fullName evidence="1">Uncharacterized protein</fullName>
    </submittedName>
</protein>
<gene>
    <name evidence="1" type="ORF">LCGC14_1364630</name>
</gene>
<evidence type="ECO:0000313" key="1">
    <source>
        <dbReference type="EMBL" id="KKM77977.1"/>
    </source>
</evidence>